<evidence type="ECO:0000256" key="4">
    <source>
        <dbReference type="ARBA" id="ARBA00022603"/>
    </source>
</evidence>
<dbReference type="SUPFAM" id="SSF53155">
    <property type="entry name" value="Methylated DNA-protein cysteine methyltransferase domain"/>
    <property type="match status" value="1"/>
</dbReference>
<keyword evidence="6" id="KW-0227">DNA damage</keyword>
<dbReference type="PANTHER" id="PTHR10815:SF5">
    <property type="entry name" value="METHYLATED-DNA--PROTEIN-CYSTEINE METHYLTRANSFERASE"/>
    <property type="match status" value="1"/>
</dbReference>
<evidence type="ECO:0000256" key="8">
    <source>
        <dbReference type="ARBA" id="ARBA00049348"/>
    </source>
</evidence>
<dbReference type="GO" id="GO:0003908">
    <property type="term" value="F:methylated-DNA-[protein]-cysteine S-methyltransferase activity"/>
    <property type="evidence" value="ECO:0007669"/>
    <property type="project" value="UniProtKB-EC"/>
</dbReference>
<evidence type="ECO:0000313" key="10">
    <source>
        <dbReference type="EMBL" id="MBB5292367.1"/>
    </source>
</evidence>
<dbReference type="PANTHER" id="PTHR10815">
    <property type="entry name" value="METHYLATED-DNA--PROTEIN-CYSTEINE METHYLTRANSFERASE"/>
    <property type="match status" value="1"/>
</dbReference>
<evidence type="ECO:0000256" key="1">
    <source>
        <dbReference type="ARBA" id="ARBA00001286"/>
    </source>
</evidence>
<keyword evidence="7" id="KW-0234">DNA repair</keyword>
<dbReference type="EC" id="2.1.1.63" evidence="3"/>
<comment type="catalytic activity">
    <reaction evidence="8">
        <text>a 6-O-methyl-2'-deoxyguanosine in DNA + L-cysteinyl-[protein] = S-methyl-L-cysteinyl-[protein] + a 2'-deoxyguanosine in DNA</text>
        <dbReference type="Rhea" id="RHEA:24000"/>
        <dbReference type="Rhea" id="RHEA-COMP:10131"/>
        <dbReference type="Rhea" id="RHEA-COMP:10132"/>
        <dbReference type="Rhea" id="RHEA-COMP:11367"/>
        <dbReference type="Rhea" id="RHEA-COMP:11368"/>
        <dbReference type="ChEBI" id="CHEBI:29950"/>
        <dbReference type="ChEBI" id="CHEBI:82612"/>
        <dbReference type="ChEBI" id="CHEBI:85445"/>
        <dbReference type="ChEBI" id="CHEBI:85448"/>
        <dbReference type="EC" id="2.1.1.63"/>
    </reaction>
</comment>
<reference evidence="10 11" key="1">
    <citation type="submission" date="2020-08" db="EMBL/GenBank/DDBJ databases">
        <title>Genomic Encyclopedia of Type Strains, Phase IV (KMG-IV): sequencing the most valuable type-strain genomes for metagenomic binning, comparative biology and taxonomic classification.</title>
        <authorList>
            <person name="Goeker M."/>
        </authorList>
    </citation>
    <scope>NUCLEOTIDE SEQUENCE [LARGE SCALE GENOMIC DNA]</scope>
    <source>
        <strain evidence="10 11">DSM 25335</strain>
    </source>
</reference>
<evidence type="ECO:0000259" key="9">
    <source>
        <dbReference type="Pfam" id="PF01035"/>
    </source>
</evidence>
<dbReference type="EMBL" id="JACHFZ010000003">
    <property type="protein sequence ID" value="MBB5292367.1"/>
    <property type="molecule type" value="Genomic_DNA"/>
</dbReference>
<dbReference type="AlphaFoldDB" id="A0A7W8I0L4"/>
<dbReference type="Gene3D" id="3.30.160.70">
    <property type="entry name" value="Methylated DNA-protein cysteine methyltransferase domain"/>
    <property type="match status" value="1"/>
</dbReference>
<dbReference type="Gene3D" id="1.10.10.10">
    <property type="entry name" value="Winged helix-like DNA-binding domain superfamily/Winged helix DNA-binding domain"/>
    <property type="match status" value="1"/>
</dbReference>
<name>A0A7W8I0L4_9CAUL</name>
<evidence type="ECO:0000256" key="6">
    <source>
        <dbReference type="ARBA" id="ARBA00022763"/>
    </source>
</evidence>
<dbReference type="InterPro" id="IPR014048">
    <property type="entry name" value="MethylDNA_cys_MeTrfase_DNA-bd"/>
</dbReference>
<dbReference type="CDD" id="cd06445">
    <property type="entry name" value="ATase"/>
    <property type="match status" value="1"/>
</dbReference>
<evidence type="ECO:0000256" key="5">
    <source>
        <dbReference type="ARBA" id="ARBA00022679"/>
    </source>
</evidence>
<dbReference type="GO" id="GO:0006281">
    <property type="term" value="P:DNA repair"/>
    <property type="evidence" value="ECO:0007669"/>
    <property type="project" value="UniProtKB-KW"/>
</dbReference>
<dbReference type="FunFam" id="1.10.10.10:FF:000214">
    <property type="entry name" value="Methylated-DNA--protein-cysteine methyltransferase"/>
    <property type="match status" value="1"/>
</dbReference>
<organism evidence="10 11">
    <name type="scientific">Brevundimonas basaltis</name>
    <dbReference type="NCBI Taxonomy" id="472166"/>
    <lineage>
        <taxon>Bacteria</taxon>
        <taxon>Pseudomonadati</taxon>
        <taxon>Pseudomonadota</taxon>
        <taxon>Alphaproteobacteria</taxon>
        <taxon>Caulobacterales</taxon>
        <taxon>Caulobacteraceae</taxon>
        <taxon>Brevundimonas</taxon>
    </lineage>
</organism>
<keyword evidence="5 10" id="KW-0808">Transferase</keyword>
<evidence type="ECO:0000313" key="11">
    <source>
        <dbReference type="Proteomes" id="UP000566663"/>
    </source>
</evidence>
<proteinExistence type="inferred from homology"/>
<dbReference type="InterPro" id="IPR036217">
    <property type="entry name" value="MethylDNA_cys_MeTrfase_DNAb"/>
</dbReference>
<dbReference type="NCBIfam" id="TIGR00589">
    <property type="entry name" value="ogt"/>
    <property type="match status" value="1"/>
</dbReference>
<comment type="caution">
    <text evidence="10">The sequence shown here is derived from an EMBL/GenBank/DDBJ whole genome shotgun (WGS) entry which is preliminary data.</text>
</comment>
<evidence type="ECO:0000256" key="2">
    <source>
        <dbReference type="ARBA" id="ARBA00008711"/>
    </source>
</evidence>
<sequence length="186" mass="18896">MSRADAAPSCSPPSALTLSWVDSPIGPLALACDDAGVLRGLSFSGPGGDGLIKAMKREYPMAALADGAAPAALVRTLGAYFDGDREALGRAPWSLDGAVAGDGFHARVWRALAEVPAGVTISYGEMAKRAGEPGAAQAAGTALNRNPIPLVLVCHRVVGADGALVGFGGGLERKGWLLRHEGALLI</sequence>
<evidence type="ECO:0000256" key="7">
    <source>
        <dbReference type="ARBA" id="ARBA00023204"/>
    </source>
</evidence>
<feature type="domain" description="Methylated-DNA-[protein]-cysteine S-methyltransferase DNA binding" evidence="9">
    <location>
        <begin position="104"/>
        <end position="183"/>
    </location>
</feature>
<dbReference type="Pfam" id="PF01035">
    <property type="entry name" value="DNA_binding_1"/>
    <property type="match status" value="1"/>
</dbReference>
<dbReference type="InterPro" id="IPR036631">
    <property type="entry name" value="MGMT_N_sf"/>
</dbReference>
<gene>
    <name evidence="10" type="ORF">HNQ67_001887</name>
</gene>
<comment type="similarity">
    <text evidence="2">Belongs to the MGMT family.</text>
</comment>
<dbReference type="InterPro" id="IPR036388">
    <property type="entry name" value="WH-like_DNA-bd_sf"/>
</dbReference>
<keyword evidence="4 10" id="KW-0489">Methyltransferase</keyword>
<comment type="catalytic activity">
    <reaction evidence="1">
        <text>a 4-O-methyl-thymidine in DNA + L-cysteinyl-[protein] = a thymidine in DNA + S-methyl-L-cysteinyl-[protein]</text>
        <dbReference type="Rhea" id="RHEA:53428"/>
        <dbReference type="Rhea" id="RHEA-COMP:10131"/>
        <dbReference type="Rhea" id="RHEA-COMP:10132"/>
        <dbReference type="Rhea" id="RHEA-COMP:13555"/>
        <dbReference type="Rhea" id="RHEA-COMP:13556"/>
        <dbReference type="ChEBI" id="CHEBI:29950"/>
        <dbReference type="ChEBI" id="CHEBI:82612"/>
        <dbReference type="ChEBI" id="CHEBI:137386"/>
        <dbReference type="ChEBI" id="CHEBI:137387"/>
        <dbReference type="EC" id="2.1.1.63"/>
    </reaction>
</comment>
<dbReference type="GO" id="GO:0032259">
    <property type="term" value="P:methylation"/>
    <property type="evidence" value="ECO:0007669"/>
    <property type="project" value="UniProtKB-KW"/>
</dbReference>
<keyword evidence="11" id="KW-1185">Reference proteome</keyword>
<evidence type="ECO:0000256" key="3">
    <source>
        <dbReference type="ARBA" id="ARBA00011918"/>
    </source>
</evidence>
<dbReference type="SUPFAM" id="SSF46767">
    <property type="entry name" value="Methylated DNA-protein cysteine methyltransferase, C-terminal domain"/>
    <property type="match status" value="1"/>
</dbReference>
<dbReference type="Proteomes" id="UP000566663">
    <property type="component" value="Unassembled WGS sequence"/>
</dbReference>
<accession>A0A7W8I0L4</accession>
<dbReference type="RefSeq" id="WP_183254664.1">
    <property type="nucleotide sequence ID" value="NZ_BAAAFF010000002.1"/>
</dbReference>
<protein>
    <recommendedName>
        <fullName evidence="3">methylated-DNA--[protein]-cysteine S-methyltransferase</fullName>
        <ecNumber evidence="3">2.1.1.63</ecNumber>
    </recommendedName>
</protein>